<proteinExistence type="predicted"/>
<dbReference type="Proteomes" id="UP000199323">
    <property type="component" value="Unassembled WGS sequence"/>
</dbReference>
<dbReference type="AlphaFoldDB" id="A0A1I2EK78"/>
<gene>
    <name evidence="2" type="ORF">SAMN05216251_106243</name>
</gene>
<accession>A0A1I2EK78</accession>
<reference evidence="2 3" key="1">
    <citation type="submission" date="2016-10" db="EMBL/GenBank/DDBJ databases">
        <authorList>
            <person name="de Groot N.N."/>
        </authorList>
    </citation>
    <scope>NUCLEOTIDE SEQUENCE [LARGE SCALE GENOMIC DNA]</scope>
    <source>
        <strain evidence="2 3">CGMCC 4.3510</strain>
    </source>
</reference>
<dbReference type="EMBL" id="FONG01000006">
    <property type="protein sequence ID" value="SFE92906.1"/>
    <property type="molecule type" value="Genomic_DNA"/>
</dbReference>
<evidence type="ECO:0000313" key="3">
    <source>
        <dbReference type="Proteomes" id="UP000199323"/>
    </source>
</evidence>
<sequence length="98" mass="10516">MSLDGAGTDGVPVAERLFAHQARLFSAAYRMFGSVRDALTRTADTGGADAPQSLIREIFGRALSPYPNRPYGTGARPRRARQRVPASAPRRSGASWLG</sequence>
<feature type="region of interest" description="Disordered" evidence="1">
    <location>
        <begin position="66"/>
        <end position="98"/>
    </location>
</feature>
<name>A0A1I2EK78_9ACTN</name>
<evidence type="ECO:0000313" key="2">
    <source>
        <dbReference type="EMBL" id="SFE92906.1"/>
    </source>
</evidence>
<keyword evidence="3" id="KW-1185">Reference proteome</keyword>
<dbReference type="STRING" id="380248.SAMN05216251_106243"/>
<organism evidence="2 3">
    <name type="scientific">Actinacidiphila alni</name>
    <dbReference type="NCBI Taxonomy" id="380248"/>
    <lineage>
        <taxon>Bacteria</taxon>
        <taxon>Bacillati</taxon>
        <taxon>Actinomycetota</taxon>
        <taxon>Actinomycetes</taxon>
        <taxon>Kitasatosporales</taxon>
        <taxon>Streptomycetaceae</taxon>
        <taxon>Actinacidiphila</taxon>
    </lineage>
</organism>
<protein>
    <submittedName>
        <fullName evidence="2">Uncharacterized protein</fullName>
    </submittedName>
</protein>
<evidence type="ECO:0000256" key="1">
    <source>
        <dbReference type="SAM" id="MobiDB-lite"/>
    </source>
</evidence>